<proteinExistence type="predicted"/>
<name>A0A327MDW0_9PROT</name>
<dbReference type="OrthoDB" id="8018505at2"/>
<dbReference type="AlphaFoldDB" id="A0A327MDW0"/>
<sequence length="199" mass="21813">MGGFMKSDDIFVDTFLNMLNLRFGPSMQDEEKEWFTGIAELAALQKEFEIFREGRSFARSVALLSTGGFYNPRAKARWYAYLETLRTMRSSEPETDGDTAIVRALLANLAAASPLPVHFTSHLAEGRDAARWSVLIAAPQRPLHYMAGDYLTISLPMRPRGGRSGGGGAPPSAAPDTPPPAPKRGGEARKATKKKKKDK</sequence>
<protein>
    <submittedName>
        <fullName evidence="2">Uncharacterized protein</fullName>
    </submittedName>
</protein>
<gene>
    <name evidence="2" type="ORF">DOO78_13610</name>
</gene>
<comment type="caution">
    <text evidence="2">The sequence shown here is derived from an EMBL/GenBank/DDBJ whole genome shotgun (WGS) entry which is preliminary data.</text>
</comment>
<feature type="compositionally biased region" description="Pro residues" evidence="1">
    <location>
        <begin position="172"/>
        <end position="182"/>
    </location>
</feature>
<evidence type="ECO:0000313" key="2">
    <source>
        <dbReference type="EMBL" id="RAI58388.1"/>
    </source>
</evidence>
<evidence type="ECO:0000256" key="1">
    <source>
        <dbReference type="SAM" id="MobiDB-lite"/>
    </source>
</evidence>
<evidence type="ECO:0000313" key="3">
    <source>
        <dbReference type="Proteomes" id="UP000249065"/>
    </source>
</evidence>
<reference evidence="3" key="1">
    <citation type="submission" date="2018-06" db="EMBL/GenBank/DDBJ databases">
        <authorList>
            <person name="Khan S.A."/>
        </authorList>
    </citation>
    <scope>NUCLEOTIDE SEQUENCE [LARGE SCALE GENOMIC DNA]</scope>
    <source>
        <strain evidence="3">DB-1506</strain>
    </source>
</reference>
<accession>A0A327MDW0</accession>
<dbReference type="EMBL" id="QLIX01000009">
    <property type="protein sequence ID" value="RAI58388.1"/>
    <property type="molecule type" value="Genomic_DNA"/>
</dbReference>
<organism evidence="2 3">
    <name type="scientific">Roseicella frigidaeris</name>
    <dbReference type="NCBI Taxonomy" id="2230885"/>
    <lineage>
        <taxon>Bacteria</taxon>
        <taxon>Pseudomonadati</taxon>
        <taxon>Pseudomonadota</taxon>
        <taxon>Alphaproteobacteria</taxon>
        <taxon>Acetobacterales</taxon>
        <taxon>Roseomonadaceae</taxon>
        <taxon>Roseicella</taxon>
    </lineage>
</organism>
<keyword evidence="3" id="KW-1185">Reference proteome</keyword>
<dbReference type="Proteomes" id="UP000249065">
    <property type="component" value="Unassembled WGS sequence"/>
</dbReference>
<feature type="region of interest" description="Disordered" evidence="1">
    <location>
        <begin position="157"/>
        <end position="199"/>
    </location>
</feature>
<dbReference type="RefSeq" id="WP_111470344.1">
    <property type="nucleotide sequence ID" value="NZ_QLIX01000009.1"/>
</dbReference>